<dbReference type="GO" id="GO:0005524">
    <property type="term" value="F:ATP binding"/>
    <property type="evidence" value="ECO:0007669"/>
    <property type="project" value="UniProtKB-KW"/>
</dbReference>
<accession>A0A7S3EKE3</accession>
<dbReference type="Gene3D" id="1.10.510.10">
    <property type="entry name" value="Transferase(Phosphotransferase) domain 1"/>
    <property type="match status" value="1"/>
</dbReference>
<dbReference type="SUPFAM" id="SSF56112">
    <property type="entry name" value="Protein kinase-like (PK-like)"/>
    <property type="match status" value="1"/>
</dbReference>
<evidence type="ECO:0000256" key="1">
    <source>
        <dbReference type="ARBA" id="ARBA00022741"/>
    </source>
</evidence>
<organism evidence="4">
    <name type="scientific">Rhodosorus marinus</name>
    <dbReference type="NCBI Taxonomy" id="101924"/>
    <lineage>
        <taxon>Eukaryota</taxon>
        <taxon>Rhodophyta</taxon>
        <taxon>Stylonematophyceae</taxon>
        <taxon>Stylonematales</taxon>
        <taxon>Stylonemataceae</taxon>
        <taxon>Rhodosorus</taxon>
    </lineage>
</organism>
<dbReference type="GO" id="GO:0004674">
    <property type="term" value="F:protein serine/threonine kinase activity"/>
    <property type="evidence" value="ECO:0007669"/>
    <property type="project" value="TreeGrafter"/>
</dbReference>
<dbReference type="PROSITE" id="PS50011">
    <property type="entry name" value="PROTEIN_KINASE_DOM"/>
    <property type="match status" value="1"/>
</dbReference>
<evidence type="ECO:0000313" key="4">
    <source>
        <dbReference type="EMBL" id="CAE0060084.1"/>
    </source>
</evidence>
<dbReference type="InterPro" id="IPR011009">
    <property type="entry name" value="Kinase-like_dom_sf"/>
</dbReference>
<gene>
    <name evidence="4" type="ORF">RMAR00112_LOCUS28150</name>
</gene>
<dbReference type="InterPro" id="IPR001245">
    <property type="entry name" value="Ser-Thr/Tyr_kinase_cat_dom"/>
</dbReference>
<dbReference type="InterPro" id="IPR051681">
    <property type="entry name" value="Ser/Thr_Kinases-Pseudokinases"/>
</dbReference>
<dbReference type="Pfam" id="PF07714">
    <property type="entry name" value="PK_Tyr_Ser-Thr"/>
    <property type="match status" value="1"/>
</dbReference>
<keyword evidence="1" id="KW-0547">Nucleotide-binding</keyword>
<dbReference type="PANTHER" id="PTHR44329:SF298">
    <property type="entry name" value="MIXED LINEAGE KINASE DOMAIN-LIKE PROTEIN"/>
    <property type="match status" value="1"/>
</dbReference>
<dbReference type="EMBL" id="HBHW01036631">
    <property type="protein sequence ID" value="CAE0060084.1"/>
    <property type="molecule type" value="Transcribed_RNA"/>
</dbReference>
<dbReference type="AlphaFoldDB" id="A0A7S3EKE3"/>
<dbReference type="SMART" id="SM00220">
    <property type="entry name" value="S_TKc"/>
    <property type="match status" value="1"/>
</dbReference>
<name>A0A7S3EKE3_9RHOD</name>
<dbReference type="PRINTS" id="PR00109">
    <property type="entry name" value="TYRKINASE"/>
</dbReference>
<proteinExistence type="predicted"/>
<feature type="domain" description="Protein kinase" evidence="3">
    <location>
        <begin position="1"/>
        <end position="182"/>
    </location>
</feature>
<evidence type="ECO:0000256" key="2">
    <source>
        <dbReference type="ARBA" id="ARBA00022840"/>
    </source>
</evidence>
<reference evidence="4" key="1">
    <citation type="submission" date="2021-01" db="EMBL/GenBank/DDBJ databases">
        <authorList>
            <person name="Corre E."/>
            <person name="Pelletier E."/>
            <person name="Niang G."/>
            <person name="Scheremetjew M."/>
            <person name="Finn R."/>
            <person name="Kale V."/>
            <person name="Holt S."/>
            <person name="Cochrane G."/>
            <person name="Meng A."/>
            <person name="Brown T."/>
            <person name="Cohen L."/>
        </authorList>
    </citation>
    <scope>NUCLEOTIDE SEQUENCE</scope>
    <source>
        <strain evidence="4">CCMP 769</strain>
    </source>
</reference>
<dbReference type="PANTHER" id="PTHR44329">
    <property type="entry name" value="SERINE/THREONINE-PROTEIN KINASE TNNI3K-RELATED"/>
    <property type="match status" value="1"/>
</dbReference>
<dbReference type="InterPro" id="IPR000719">
    <property type="entry name" value="Prot_kinase_dom"/>
</dbReference>
<keyword evidence="2" id="KW-0067">ATP-binding</keyword>
<sequence length="191" mass="21704">MPGGSLYRVLYKQMKSHGAPLSTVKQVYIAYGICKGMEYLHAQSPTIVHRDLKSPNVLLGRTVEEVKVTDFGLSRLKESSYVDTGPGGTPEWMAPEMLRQDLFDESVDVWAFGVILWELMVCQKPFKDDHPMQVVFKVGSRGERLKLPDGVDAPEEMKAIMEGCFQQDPKRRPRFHDITPVLTSLRQKHMP</sequence>
<dbReference type="PROSITE" id="PS00108">
    <property type="entry name" value="PROTEIN_KINASE_ST"/>
    <property type="match status" value="1"/>
</dbReference>
<dbReference type="InterPro" id="IPR008271">
    <property type="entry name" value="Ser/Thr_kinase_AS"/>
</dbReference>
<evidence type="ECO:0000259" key="3">
    <source>
        <dbReference type="PROSITE" id="PS50011"/>
    </source>
</evidence>
<protein>
    <recommendedName>
        <fullName evidence="3">Protein kinase domain-containing protein</fullName>
    </recommendedName>
</protein>